<gene>
    <name evidence="4" type="ORF">Glove_275g60</name>
</gene>
<dbReference type="InterPro" id="IPR008974">
    <property type="entry name" value="TRAF-like"/>
</dbReference>
<dbReference type="Gene3D" id="2.60.210.10">
    <property type="entry name" value="Apoptosis, Tumor Necrosis Factor Receptor Associated Protein 2, Chain A"/>
    <property type="match status" value="1"/>
</dbReference>
<feature type="compositionally biased region" description="Polar residues" evidence="1">
    <location>
        <begin position="1"/>
        <end position="21"/>
    </location>
</feature>
<protein>
    <recommendedName>
        <fullName evidence="6">BTB domain-containing protein</fullName>
    </recommendedName>
</protein>
<sequence length="491" mass="57762">MSNLTSTSKINDSTSQTRTTINVSPSNVNNSSLANITPTYNNNNYYNNYEYRSSSSVAPITKFYSQDDNFQINFSYTWIIKDFQDFFKNSRGHEIYSDRFSTPSETFQSSTMNPGFSWRLVLFPNDIILQERNQISIFLLSYINDYERKYNLHLQSKIIRYGFNLYQIKDKSDIPNLNDDVDNENNENDENKVTDMNFKSNEKIDLNFTSNEKIDGNCTSTSSNEKIDETDSEMILLRSIPPSTEMYFPDDMREVTSHGIKKFCDFETIFPEKNFDQSITLVIIINFYKLEMEEINNIDDDSENMNGNFIENFNNPICSDILFSLDCGKRIYAKSQFLAMKSPFFKKLFDGEVTFQEVEAGVKRVFIKNTKYEYFRLVIYFAYTGKIESPEEQNLSYDDLLQLLMMAQSFEYKEFGDEITLRLGNMINLENWDEILLISKRIGCSELKCKVLKFINENWNQIRDINWIRKFTDLGDFELIEEIFEAKFIKH</sequence>
<dbReference type="OrthoDB" id="2413775at2759"/>
<evidence type="ECO:0000313" key="4">
    <source>
        <dbReference type="EMBL" id="RHZ70153.1"/>
    </source>
</evidence>
<evidence type="ECO:0000256" key="1">
    <source>
        <dbReference type="SAM" id="MobiDB-lite"/>
    </source>
</evidence>
<accession>A0A397IAH8</accession>
<comment type="caution">
    <text evidence="4">The sequence shown here is derived from an EMBL/GenBank/DDBJ whole genome shotgun (WGS) entry which is preliminary data.</text>
</comment>
<keyword evidence="5" id="KW-1185">Reference proteome</keyword>
<dbReference type="PROSITE" id="PS50144">
    <property type="entry name" value="MATH"/>
    <property type="match status" value="1"/>
</dbReference>
<reference evidence="4 5" key="1">
    <citation type="submission" date="2018-08" db="EMBL/GenBank/DDBJ databases">
        <title>Genome and evolution of the arbuscular mycorrhizal fungus Diversispora epigaea (formerly Glomus versiforme) and its bacterial endosymbionts.</title>
        <authorList>
            <person name="Sun X."/>
            <person name="Fei Z."/>
            <person name="Harrison M."/>
        </authorList>
    </citation>
    <scope>NUCLEOTIDE SEQUENCE [LARGE SCALE GENOMIC DNA]</scope>
    <source>
        <strain evidence="4 5">IT104</strain>
    </source>
</reference>
<evidence type="ECO:0000313" key="5">
    <source>
        <dbReference type="Proteomes" id="UP000266861"/>
    </source>
</evidence>
<dbReference type="GO" id="GO:0030163">
    <property type="term" value="P:protein catabolic process"/>
    <property type="evidence" value="ECO:0007669"/>
    <property type="project" value="UniProtKB-ARBA"/>
</dbReference>
<dbReference type="InterPro" id="IPR002083">
    <property type="entry name" value="MATH/TRAF_dom"/>
</dbReference>
<dbReference type="AlphaFoldDB" id="A0A397IAH8"/>
<name>A0A397IAH8_9GLOM</name>
<dbReference type="PANTHER" id="PTHR24413">
    <property type="entry name" value="SPECKLE-TYPE POZ PROTEIN"/>
    <property type="match status" value="1"/>
</dbReference>
<dbReference type="InterPro" id="IPR000210">
    <property type="entry name" value="BTB/POZ_dom"/>
</dbReference>
<feature type="domain" description="MATH" evidence="3">
    <location>
        <begin position="73"/>
        <end position="139"/>
    </location>
</feature>
<dbReference type="EMBL" id="PQFF01000252">
    <property type="protein sequence ID" value="RHZ70153.1"/>
    <property type="molecule type" value="Genomic_DNA"/>
</dbReference>
<evidence type="ECO:0008006" key="6">
    <source>
        <dbReference type="Google" id="ProtNLM"/>
    </source>
</evidence>
<dbReference type="Gene3D" id="3.30.710.10">
    <property type="entry name" value="Potassium Channel Kv1.1, Chain A"/>
    <property type="match status" value="1"/>
</dbReference>
<dbReference type="SUPFAM" id="SSF54695">
    <property type="entry name" value="POZ domain"/>
    <property type="match status" value="1"/>
</dbReference>
<dbReference type="InterPro" id="IPR011333">
    <property type="entry name" value="SKP1/BTB/POZ_sf"/>
</dbReference>
<feature type="domain" description="BTB" evidence="2">
    <location>
        <begin position="319"/>
        <end position="391"/>
    </location>
</feature>
<dbReference type="SUPFAM" id="SSF49599">
    <property type="entry name" value="TRAF domain-like"/>
    <property type="match status" value="1"/>
</dbReference>
<dbReference type="SMART" id="SM00225">
    <property type="entry name" value="BTB"/>
    <property type="match status" value="1"/>
</dbReference>
<dbReference type="Pfam" id="PF00651">
    <property type="entry name" value="BTB"/>
    <property type="match status" value="1"/>
</dbReference>
<feature type="compositionally biased region" description="Low complexity" evidence="1">
    <location>
        <begin position="22"/>
        <end position="32"/>
    </location>
</feature>
<organism evidence="4 5">
    <name type="scientific">Diversispora epigaea</name>
    <dbReference type="NCBI Taxonomy" id="1348612"/>
    <lineage>
        <taxon>Eukaryota</taxon>
        <taxon>Fungi</taxon>
        <taxon>Fungi incertae sedis</taxon>
        <taxon>Mucoromycota</taxon>
        <taxon>Glomeromycotina</taxon>
        <taxon>Glomeromycetes</taxon>
        <taxon>Diversisporales</taxon>
        <taxon>Diversisporaceae</taxon>
        <taxon>Diversispora</taxon>
    </lineage>
</organism>
<dbReference type="Proteomes" id="UP000266861">
    <property type="component" value="Unassembled WGS sequence"/>
</dbReference>
<feature type="region of interest" description="Disordered" evidence="1">
    <location>
        <begin position="1"/>
        <end position="35"/>
    </location>
</feature>
<dbReference type="PROSITE" id="PS50097">
    <property type="entry name" value="BTB"/>
    <property type="match status" value="1"/>
</dbReference>
<dbReference type="STRING" id="1348612.A0A397IAH8"/>
<proteinExistence type="predicted"/>
<evidence type="ECO:0000259" key="3">
    <source>
        <dbReference type="PROSITE" id="PS50144"/>
    </source>
</evidence>
<evidence type="ECO:0000259" key="2">
    <source>
        <dbReference type="PROSITE" id="PS50097"/>
    </source>
</evidence>